<evidence type="ECO:0000313" key="2">
    <source>
        <dbReference type="EMBL" id="EKD25020.1"/>
    </source>
</evidence>
<dbReference type="InterPro" id="IPR019004">
    <property type="entry name" value="YqeY/Aim41"/>
</dbReference>
<dbReference type="Gene3D" id="1.10.10.410">
    <property type="match status" value="1"/>
</dbReference>
<dbReference type="Gene3D" id="1.10.1510.10">
    <property type="entry name" value="Uncharacterised protein YqeY/AIM41 PF09424, N-terminal domain"/>
    <property type="match status" value="1"/>
</dbReference>
<accession>K1X4H2</accession>
<dbReference type="InterPro" id="IPR003789">
    <property type="entry name" value="Asn/Gln_tRNA_amidoTrase-B-like"/>
</dbReference>
<proteinExistence type="predicted"/>
<keyword evidence="1" id="KW-0175">Coiled coil</keyword>
<dbReference type="InterPro" id="IPR042184">
    <property type="entry name" value="YqeY/Aim41_N"/>
</dbReference>
<dbReference type="SUPFAM" id="SSF89095">
    <property type="entry name" value="GatB/YqeY motif"/>
    <property type="match status" value="1"/>
</dbReference>
<reference evidence="2" key="1">
    <citation type="journal article" date="2012" name="Science">
        <title>Fermentation, hydrogen, and sulfur metabolism in multiple uncultivated bacterial phyla.</title>
        <authorList>
            <person name="Wrighton K.C."/>
            <person name="Thomas B.C."/>
            <person name="Sharon I."/>
            <person name="Miller C.S."/>
            <person name="Castelle C.J."/>
            <person name="VerBerkmoes N.C."/>
            <person name="Wilkins M.J."/>
            <person name="Hettich R.L."/>
            <person name="Lipton M.S."/>
            <person name="Williams K.H."/>
            <person name="Long P.E."/>
            <person name="Banfield J.F."/>
        </authorList>
    </citation>
    <scope>NUCLEOTIDE SEQUENCE [LARGE SCALE GENOMIC DNA]</scope>
</reference>
<evidence type="ECO:0000256" key="1">
    <source>
        <dbReference type="SAM" id="Coils"/>
    </source>
</evidence>
<comment type="caution">
    <text evidence="2">The sequence shown here is derived from an EMBL/GenBank/DDBJ whole genome shotgun (WGS) entry which is preliminary data.</text>
</comment>
<feature type="coiled-coil region" evidence="1">
    <location>
        <begin position="4"/>
        <end position="50"/>
    </location>
</feature>
<organism evidence="2">
    <name type="scientific">uncultured bacterium</name>
    <name type="common">gcode 4</name>
    <dbReference type="NCBI Taxonomy" id="1234023"/>
    <lineage>
        <taxon>Bacteria</taxon>
        <taxon>environmental samples</taxon>
    </lineage>
</organism>
<dbReference type="PANTHER" id="PTHR28055:SF1">
    <property type="entry name" value="ALTERED INHERITANCE OF MITOCHONDRIA PROTEIN 41, MITOCHONDRIAL"/>
    <property type="match status" value="1"/>
</dbReference>
<dbReference type="InterPro" id="IPR023168">
    <property type="entry name" value="GatB_Yqey_C_2"/>
</dbReference>
<protein>
    <submittedName>
        <fullName evidence="2">Uncharacterized protein</fullName>
    </submittedName>
</protein>
<gene>
    <name evidence="2" type="ORF">ACD_80C00131G0023</name>
</gene>
<dbReference type="GO" id="GO:0016884">
    <property type="term" value="F:carbon-nitrogen ligase activity, with glutamine as amido-N-donor"/>
    <property type="evidence" value="ECO:0007669"/>
    <property type="project" value="InterPro"/>
</dbReference>
<dbReference type="Pfam" id="PF09424">
    <property type="entry name" value="YqeY"/>
    <property type="match status" value="1"/>
</dbReference>
<dbReference type="PANTHER" id="PTHR28055">
    <property type="entry name" value="ALTERED INHERITANCE OF MITOCHONDRIA PROTEIN 41, MITOCHONDRIAL"/>
    <property type="match status" value="1"/>
</dbReference>
<dbReference type="EMBL" id="AMFJ01036138">
    <property type="protein sequence ID" value="EKD25020.1"/>
    <property type="molecule type" value="Genomic_DNA"/>
</dbReference>
<sequence length="148" mass="17256">MSLLERLTHDYKEAMKERNETKKMVLNLILAKIKNKKIELQKDLEDIDILGILKKEVKEIMETMGFLERANKLEDLEIEKQKKLLLDFYLPATMSKEHTTELIKKLISEHNITDLRTQRGLLMKELMANYKGQVDGGLVNDVINEMIG</sequence>
<dbReference type="AlphaFoldDB" id="K1X4H2"/>
<name>K1X4H2_9BACT</name>